<name>A0A4P6A299_PLAAG</name>
<dbReference type="Proteomes" id="UP000299794">
    <property type="component" value="Unassembled WGS sequence"/>
</dbReference>
<dbReference type="Gene3D" id="1.10.10.1770">
    <property type="entry name" value="Gun4-like"/>
    <property type="match status" value="1"/>
</dbReference>
<dbReference type="AlphaFoldDB" id="A0A4P6A299"/>
<evidence type="ECO:0000259" key="2">
    <source>
        <dbReference type="Pfam" id="PF05419"/>
    </source>
</evidence>
<evidence type="ECO:0000313" key="3">
    <source>
        <dbReference type="EMBL" id="GDZ96131.1"/>
    </source>
</evidence>
<gene>
    <name evidence="3" type="ORF">PA905_45640</name>
</gene>
<dbReference type="PANTHER" id="PTHR34800">
    <property type="entry name" value="TETRAPYRROLE-BINDING PROTEIN, CHLOROPLASTIC"/>
    <property type="match status" value="1"/>
</dbReference>
<dbReference type="Gene3D" id="1.25.40.620">
    <property type="match status" value="1"/>
</dbReference>
<reference evidence="4" key="1">
    <citation type="submission" date="2019-02" db="EMBL/GenBank/DDBJ databases">
        <title>Draft genome sequence of Planktothrix agardhii NIES-905.</title>
        <authorList>
            <person name="Yamaguchi H."/>
            <person name="Suzuki S."/>
            <person name="Kawachi M."/>
        </authorList>
    </citation>
    <scope>NUCLEOTIDE SEQUENCE [LARGE SCALE GENOMIC DNA]</scope>
    <source>
        <strain evidence="4">CCAP 1459/11A</strain>
    </source>
</reference>
<sequence length="243" mass="28681">MSEEKLKEALKNWQDKLAHFEYELSYTASAEKKFELRKQIEECDTEIQRLKTRISAVLLEQEQKKQQLNSPNIPQIVKIELKSEKGVDYSQLRDLLAAGKWQEADEETARVMCLAAGREEEGWLRTEDIDNFPCEDLRTINQLWLHYSNGKFGFSVQKEIYQSLGGTREYNEEVWKKFCDRVGWRVKGEWLYYEDLTFDLEAAPVGHLPLQKALASCYESWEVRCFWWDIRGLSVPLLSRRDL</sequence>
<evidence type="ECO:0000313" key="4">
    <source>
        <dbReference type="Proteomes" id="UP000299794"/>
    </source>
</evidence>
<dbReference type="EMBL" id="BJCD01000078">
    <property type="protein sequence ID" value="GDZ96131.1"/>
    <property type="molecule type" value="Genomic_DNA"/>
</dbReference>
<evidence type="ECO:0000256" key="1">
    <source>
        <dbReference type="SAM" id="Coils"/>
    </source>
</evidence>
<feature type="domain" description="GUN4-like" evidence="2">
    <location>
        <begin position="82"/>
        <end position="216"/>
    </location>
</feature>
<dbReference type="PANTHER" id="PTHR34800:SF1">
    <property type="entry name" value="TETRAPYRROLE-BINDING PROTEIN, CHLOROPLASTIC"/>
    <property type="match status" value="1"/>
</dbReference>
<comment type="caution">
    <text evidence="3">The sequence shown here is derived from an EMBL/GenBank/DDBJ whole genome shotgun (WGS) entry which is preliminary data.</text>
</comment>
<dbReference type="CDD" id="cd16383">
    <property type="entry name" value="GUN4"/>
    <property type="match status" value="1"/>
</dbReference>
<dbReference type="InterPro" id="IPR037215">
    <property type="entry name" value="GUN4-like_sf"/>
</dbReference>
<dbReference type="InterPro" id="IPR008629">
    <property type="entry name" value="GUN4-like"/>
</dbReference>
<keyword evidence="1" id="KW-0175">Coiled coil</keyword>
<accession>A0A4P6A299</accession>
<protein>
    <submittedName>
        <fullName evidence="3">GUN4 domain protein</fullName>
    </submittedName>
</protein>
<dbReference type="SUPFAM" id="SSF140869">
    <property type="entry name" value="GUN4-like"/>
    <property type="match status" value="1"/>
</dbReference>
<feature type="coiled-coil region" evidence="1">
    <location>
        <begin position="3"/>
        <end position="67"/>
    </location>
</feature>
<proteinExistence type="predicted"/>
<dbReference type="Pfam" id="PF05419">
    <property type="entry name" value="GUN4"/>
    <property type="match status" value="1"/>
</dbReference>
<organism evidence="3 4">
    <name type="scientific">Planktothrix agardhii CCAP 1459/11A</name>
    <dbReference type="NCBI Taxonomy" id="282420"/>
    <lineage>
        <taxon>Bacteria</taxon>
        <taxon>Bacillati</taxon>
        <taxon>Cyanobacteriota</taxon>
        <taxon>Cyanophyceae</taxon>
        <taxon>Oscillatoriophycideae</taxon>
        <taxon>Oscillatoriales</taxon>
        <taxon>Microcoleaceae</taxon>
        <taxon>Planktothrix</taxon>
    </lineage>
</organism>
<dbReference type="GO" id="GO:0046906">
    <property type="term" value="F:tetrapyrrole binding"/>
    <property type="evidence" value="ECO:0007669"/>
    <property type="project" value="TreeGrafter"/>
</dbReference>
<dbReference type="RefSeq" id="WP_141296215.1">
    <property type="nucleotide sequence ID" value="NZ_BJCD01000078.1"/>
</dbReference>